<protein>
    <submittedName>
        <fullName evidence="2">Uncharacterized protein</fullName>
    </submittedName>
</protein>
<dbReference type="EMBL" id="CADCWN010000028">
    <property type="protein sequence ID" value="CAA9552663.1"/>
    <property type="molecule type" value="Genomic_DNA"/>
</dbReference>
<evidence type="ECO:0000313" key="2">
    <source>
        <dbReference type="EMBL" id="CAA9552663.1"/>
    </source>
</evidence>
<feature type="transmembrane region" description="Helical" evidence="1">
    <location>
        <begin position="53"/>
        <end position="79"/>
    </location>
</feature>
<dbReference type="AlphaFoldDB" id="A0A6J4ULE3"/>
<accession>A0A6J4ULE3</accession>
<keyword evidence="1" id="KW-0812">Transmembrane</keyword>
<name>A0A6J4ULE3_9BACT</name>
<evidence type="ECO:0000256" key="1">
    <source>
        <dbReference type="SAM" id="Phobius"/>
    </source>
</evidence>
<keyword evidence="1" id="KW-0472">Membrane</keyword>
<keyword evidence="1" id="KW-1133">Transmembrane helix</keyword>
<gene>
    <name evidence="2" type="ORF">AVDCRST_MAG18-446</name>
</gene>
<organism evidence="2">
    <name type="scientific">uncultured Thermomicrobiales bacterium</name>
    <dbReference type="NCBI Taxonomy" id="1645740"/>
    <lineage>
        <taxon>Bacteria</taxon>
        <taxon>Pseudomonadati</taxon>
        <taxon>Thermomicrobiota</taxon>
        <taxon>Thermomicrobia</taxon>
        <taxon>Thermomicrobiales</taxon>
        <taxon>environmental samples</taxon>
    </lineage>
</organism>
<sequence length="86" mass="9865">MRRWDYWGALLLALLPFYAFSPWPGAELRGWIVTYITAARCGRDILYGCVVEVWYPILATSFVASGATCILIFAFGYGLRTIWHLR</sequence>
<proteinExistence type="predicted"/>
<reference evidence="2" key="1">
    <citation type="submission" date="2020-02" db="EMBL/GenBank/DDBJ databases">
        <authorList>
            <person name="Meier V. D."/>
        </authorList>
    </citation>
    <scope>NUCLEOTIDE SEQUENCE</scope>
    <source>
        <strain evidence="2">AVDCRST_MAG18</strain>
    </source>
</reference>